<organism evidence="1 2">
    <name type="scientific">Levilactobacillus parabrevis ATCC 53295</name>
    <dbReference type="NCBI Taxonomy" id="1267003"/>
    <lineage>
        <taxon>Bacteria</taxon>
        <taxon>Bacillati</taxon>
        <taxon>Bacillota</taxon>
        <taxon>Bacilli</taxon>
        <taxon>Lactobacillales</taxon>
        <taxon>Lactobacillaceae</taxon>
        <taxon>Levilactobacillus</taxon>
    </lineage>
</organism>
<dbReference type="AlphaFoldDB" id="A0A0R1GQM9"/>
<dbReference type="eggNOG" id="COG0561">
    <property type="taxonomic scope" value="Bacteria"/>
</dbReference>
<dbReference type="InterPro" id="IPR036412">
    <property type="entry name" value="HAD-like_sf"/>
</dbReference>
<sequence length="271" mass="29337">MRPKIIATDLDGTFLDENGHYNQHQFDAQLAALARREMRFVVTTGDPLDHVQALFAPLANRATLTYIVEDGALTVTGTGKQLQSQAIAPQDWQAAVTWLKTVPIMADCFVIVCGRNRAYTELPATSQRFHESQAFYPSLTSVSDLLQVTDAILKIDVTWLKTDVVAQVAAFNQHFQNHLVGTSSGLGGMNVTLPLVSKATALLALGRIWGVLPEQMAAFGDSGNDHAMLEMVGQGFAVANADPAIITGNIQRLPANNQLGAVGQQIDQWLV</sequence>
<dbReference type="Gene3D" id="3.30.1240.10">
    <property type="match status" value="1"/>
</dbReference>
<evidence type="ECO:0000313" key="1">
    <source>
        <dbReference type="EMBL" id="KRK36184.1"/>
    </source>
</evidence>
<dbReference type="Pfam" id="PF08282">
    <property type="entry name" value="Hydrolase_3"/>
    <property type="match status" value="1"/>
</dbReference>
<dbReference type="SUPFAM" id="SSF56784">
    <property type="entry name" value="HAD-like"/>
    <property type="match status" value="1"/>
</dbReference>
<keyword evidence="2" id="KW-1185">Reference proteome</keyword>
<reference evidence="1 2" key="1">
    <citation type="journal article" date="2015" name="Genome Announc.">
        <title>Expanding the biotechnology potential of lactobacilli through comparative genomics of 213 strains and associated genera.</title>
        <authorList>
            <person name="Sun Z."/>
            <person name="Harris H.M."/>
            <person name="McCann A."/>
            <person name="Guo C."/>
            <person name="Argimon S."/>
            <person name="Zhang W."/>
            <person name="Yang X."/>
            <person name="Jeffery I.B."/>
            <person name="Cooney J.C."/>
            <person name="Kagawa T.F."/>
            <person name="Liu W."/>
            <person name="Song Y."/>
            <person name="Salvetti E."/>
            <person name="Wrobel A."/>
            <person name="Rasinkangas P."/>
            <person name="Parkhill J."/>
            <person name="Rea M.C."/>
            <person name="O'Sullivan O."/>
            <person name="Ritari J."/>
            <person name="Douillard F.P."/>
            <person name="Paul Ross R."/>
            <person name="Yang R."/>
            <person name="Briner A.E."/>
            <person name="Felis G.E."/>
            <person name="de Vos W.M."/>
            <person name="Barrangou R."/>
            <person name="Klaenhammer T.R."/>
            <person name="Caufield P.W."/>
            <person name="Cui Y."/>
            <person name="Zhang H."/>
            <person name="O'Toole P.W."/>
        </authorList>
    </citation>
    <scope>NUCLEOTIDE SEQUENCE [LARGE SCALE GENOMIC DNA]</scope>
    <source>
        <strain evidence="1 2">ATCC 53295</strain>
    </source>
</reference>
<dbReference type="RefSeq" id="WP_020089811.1">
    <property type="nucleotide sequence ID" value="NZ_AZCZ01000027.1"/>
</dbReference>
<dbReference type="PANTHER" id="PTHR10000:SF53">
    <property type="entry name" value="5-AMINO-6-(5-PHOSPHO-D-RIBITYLAMINO)URACIL PHOSPHATASE YBJI-RELATED"/>
    <property type="match status" value="1"/>
</dbReference>
<dbReference type="NCBIfam" id="TIGR01484">
    <property type="entry name" value="HAD-SF-IIB"/>
    <property type="match status" value="1"/>
</dbReference>
<evidence type="ECO:0000313" key="2">
    <source>
        <dbReference type="Proteomes" id="UP000051176"/>
    </source>
</evidence>
<dbReference type="PANTHER" id="PTHR10000">
    <property type="entry name" value="PHOSPHOSERINE PHOSPHATASE"/>
    <property type="match status" value="1"/>
</dbReference>
<name>A0A0R1GQM9_9LACO</name>
<protein>
    <submittedName>
        <fullName evidence="1">HAD superfamily hydrolase</fullName>
    </submittedName>
</protein>
<dbReference type="PATRIC" id="fig|1267003.4.peg.1105"/>
<dbReference type="STRING" id="357278.IV61_GL001114"/>
<dbReference type="GO" id="GO:0016791">
    <property type="term" value="F:phosphatase activity"/>
    <property type="evidence" value="ECO:0007669"/>
    <property type="project" value="TreeGrafter"/>
</dbReference>
<accession>A0A0R1GQM9</accession>
<dbReference type="GO" id="GO:0005829">
    <property type="term" value="C:cytosol"/>
    <property type="evidence" value="ECO:0007669"/>
    <property type="project" value="TreeGrafter"/>
</dbReference>
<dbReference type="InterPro" id="IPR006379">
    <property type="entry name" value="HAD-SF_hydro_IIB"/>
</dbReference>
<dbReference type="GO" id="GO:0000287">
    <property type="term" value="F:magnesium ion binding"/>
    <property type="evidence" value="ECO:0007669"/>
    <property type="project" value="TreeGrafter"/>
</dbReference>
<dbReference type="InterPro" id="IPR023214">
    <property type="entry name" value="HAD_sf"/>
</dbReference>
<comment type="caution">
    <text evidence="1">The sequence shown here is derived from an EMBL/GenBank/DDBJ whole genome shotgun (WGS) entry which is preliminary data.</text>
</comment>
<proteinExistence type="predicted"/>
<dbReference type="Proteomes" id="UP000051176">
    <property type="component" value="Unassembled WGS sequence"/>
</dbReference>
<gene>
    <name evidence="1" type="ORF">FD07_GL001043</name>
</gene>
<keyword evidence="1" id="KW-0378">Hydrolase</keyword>
<dbReference type="EMBL" id="AZCZ01000027">
    <property type="protein sequence ID" value="KRK36184.1"/>
    <property type="molecule type" value="Genomic_DNA"/>
</dbReference>
<dbReference type="Gene3D" id="3.40.50.1000">
    <property type="entry name" value="HAD superfamily/HAD-like"/>
    <property type="match status" value="1"/>
</dbReference>